<accession>A0AAV7V4J9</accession>
<organism evidence="1 2">
    <name type="scientific">Pleurodeles waltl</name>
    <name type="common">Iberian ribbed newt</name>
    <dbReference type="NCBI Taxonomy" id="8319"/>
    <lineage>
        <taxon>Eukaryota</taxon>
        <taxon>Metazoa</taxon>
        <taxon>Chordata</taxon>
        <taxon>Craniata</taxon>
        <taxon>Vertebrata</taxon>
        <taxon>Euteleostomi</taxon>
        <taxon>Amphibia</taxon>
        <taxon>Batrachia</taxon>
        <taxon>Caudata</taxon>
        <taxon>Salamandroidea</taxon>
        <taxon>Salamandridae</taxon>
        <taxon>Pleurodelinae</taxon>
        <taxon>Pleurodeles</taxon>
    </lineage>
</organism>
<reference evidence="1" key="1">
    <citation type="journal article" date="2022" name="bioRxiv">
        <title>Sequencing and chromosome-scale assembly of the giantPleurodeles waltlgenome.</title>
        <authorList>
            <person name="Brown T."/>
            <person name="Elewa A."/>
            <person name="Iarovenko S."/>
            <person name="Subramanian E."/>
            <person name="Araus A.J."/>
            <person name="Petzold A."/>
            <person name="Susuki M."/>
            <person name="Suzuki K.-i.T."/>
            <person name="Hayashi T."/>
            <person name="Toyoda A."/>
            <person name="Oliveira C."/>
            <person name="Osipova E."/>
            <person name="Leigh N.D."/>
            <person name="Simon A."/>
            <person name="Yun M.H."/>
        </authorList>
    </citation>
    <scope>NUCLEOTIDE SEQUENCE</scope>
    <source>
        <strain evidence="1">20211129_DDA</strain>
        <tissue evidence="1">Liver</tissue>
    </source>
</reference>
<dbReference type="Proteomes" id="UP001066276">
    <property type="component" value="Chromosome 2_2"/>
</dbReference>
<sequence>MQSRALRCAVHIGRSGGSCSVTESLTKPWLQVEATCGSAGRGAGSGIVVAEALSVGPSLRCEALRCFVLCPQATVQAAALVHRAGVYVADVSRPGL</sequence>
<comment type="caution">
    <text evidence="1">The sequence shown here is derived from an EMBL/GenBank/DDBJ whole genome shotgun (WGS) entry which is preliminary data.</text>
</comment>
<keyword evidence="2" id="KW-1185">Reference proteome</keyword>
<proteinExistence type="predicted"/>
<name>A0AAV7V4J9_PLEWA</name>
<gene>
    <name evidence="1" type="ORF">NDU88_004476</name>
</gene>
<dbReference type="AlphaFoldDB" id="A0AAV7V4J9"/>
<evidence type="ECO:0000313" key="2">
    <source>
        <dbReference type="Proteomes" id="UP001066276"/>
    </source>
</evidence>
<dbReference type="EMBL" id="JANPWB010000004">
    <property type="protein sequence ID" value="KAJ1195195.1"/>
    <property type="molecule type" value="Genomic_DNA"/>
</dbReference>
<protein>
    <submittedName>
        <fullName evidence="1">Uncharacterized protein</fullName>
    </submittedName>
</protein>
<evidence type="ECO:0000313" key="1">
    <source>
        <dbReference type="EMBL" id="KAJ1195195.1"/>
    </source>
</evidence>